<keyword evidence="5 6" id="KW-0472">Membrane</keyword>
<reference evidence="7 8" key="1">
    <citation type="journal article" date="2019" name="PLoS Biol.">
        <title>Sex chromosomes control vertical transmission of feminizing Wolbachia symbionts in an isopod.</title>
        <authorList>
            <person name="Becking T."/>
            <person name="Chebbi M.A."/>
            <person name="Giraud I."/>
            <person name="Moumen B."/>
            <person name="Laverre T."/>
            <person name="Caubet Y."/>
            <person name="Peccoud J."/>
            <person name="Gilbert C."/>
            <person name="Cordaux R."/>
        </authorList>
    </citation>
    <scope>NUCLEOTIDE SEQUENCE [LARGE SCALE GENOMIC DNA]</scope>
    <source>
        <strain evidence="7">ANa2</strain>
        <tissue evidence="7">Whole body excluding digestive tract and cuticle</tissue>
    </source>
</reference>
<name>A0A5N5SZ01_9CRUS</name>
<evidence type="ECO:0000256" key="2">
    <source>
        <dbReference type="ARBA" id="ARBA00006948"/>
    </source>
</evidence>
<evidence type="ECO:0000256" key="3">
    <source>
        <dbReference type="ARBA" id="ARBA00022692"/>
    </source>
</evidence>
<protein>
    <submittedName>
        <fullName evidence="7">Transmembrane protein 45B</fullName>
    </submittedName>
</protein>
<dbReference type="AlphaFoldDB" id="A0A5N5SZ01"/>
<dbReference type="InterPro" id="IPR042127">
    <property type="entry name" value="TMEM45"/>
</dbReference>
<dbReference type="EMBL" id="SEYY01019773">
    <property type="protein sequence ID" value="KAB7497900.1"/>
    <property type="molecule type" value="Genomic_DNA"/>
</dbReference>
<organism evidence="7 8">
    <name type="scientific">Armadillidium nasatum</name>
    <dbReference type="NCBI Taxonomy" id="96803"/>
    <lineage>
        <taxon>Eukaryota</taxon>
        <taxon>Metazoa</taxon>
        <taxon>Ecdysozoa</taxon>
        <taxon>Arthropoda</taxon>
        <taxon>Crustacea</taxon>
        <taxon>Multicrustacea</taxon>
        <taxon>Malacostraca</taxon>
        <taxon>Eumalacostraca</taxon>
        <taxon>Peracarida</taxon>
        <taxon>Isopoda</taxon>
        <taxon>Oniscidea</taxon>
        <taxon>Crinocheta</taxon>
        <taxon>Armadillidiidae</taxon>
        <taxon>Armadillidium</taxon>
    </lineage>
</organism>
<comment type="caution">
    <text evidence="7">The sequence shown here is derived from an EMBL/GenBank/DDBJ whole genome shotgun (WGS) entry which is preliminary data.</text>
</comment>
<comment type="similarity">
    <text evidence="2">Belongs to the TMEM45 family.</text>
</comment>
<evidence type="ECO:0000256" key="6">
    <source>
        <dbReference type="SAM" id="Phobius"/>
    </source>
</evidence>
<feature type="transmembrane region" description="Helical" evidence="6">
    <location>
        <begin position="83"/>
        <end position="110"/>
    </location>
</feature>
<gene>
    <name evidence="7" type="ORF">Anas_11173</name>
</gene>
<sequence length="158" mass="18460">MTMFFFFGLNGVMDILHHYRIPLPPDLEYASGILALGMEALLFFYHLHGRPPMDIQGTWFYGVAFILYSPVGEKWDVNSHQQMMIVTLIFTWHNAAIFVFLLVSGILIYFRVKSMDRSTMHKSLLSPLSQFYDHHDITKSLDYEQAKNIMMESEEEEV</sequence>
<dbReference type="OrthoDB" id="551896at2759"/>
<keyword evidence="8" id="KW-1185">Reference proteome</keyword>
<dbReference type="PANTHER" id="PTHR16007:SF15">
    <property type="entry name" value="TRANSMEMBRANE PROTEIN 45B"/>
    <property type="match status" value="1"/>
</dbReference>
<dbReference type="Pfam" id="PF04819">
    <property type="entry name" value="DUF716"/>
    <property type="match status" value="1"/>
</dbReference>
<keyword evidence="4 6" id="KW-1133">Transmembrane helix</keyword>
<dbReference type="InterPro" id="IPR006904">
    <property type="entry name" value="DUF716"/>
</dbReference>
<keyword evidence="3 6" id="KW-0812">Transmembrane</keyword>
<evidence type="ECO:0000313" key="7">
    <source>
        <dbReference type="EMBL" id="KAB7497900.1"/>
    </source>
</evidence>
<dbReference type="GO" id="GO:0016020">
    <property type="term" value="C:membrane"/>
    <property type="evidence" value="ECO:0007669"/>
    <property type="project" value="UniProtKB-SubCell"/>
</dbReference>
<accession>A0A5N5SZ01</accession>
<proteinExistence type="inferred from homology"/>
<evidence type="ECO:0000256" key="4">
    <source>
        <dbReference type="ARBA" id="ARBA00022989"/>
    </source>
</evidence>
<comment type="subcellular location">
    <subcellularLocation>
        <location evidence="1">Membrane</location>
        <topology evidence="1">Multi-pass membrane protein</topology>
    </subcellularLocation>
</comment>
<evidence type="ECO:0000313" key="8">
    <source>
        <dbReference type="Proteomes" id="UP000326759"/>
    </source>
</evidence>
<dbReference type="PANTHER" id="PTHR16007">
    <property type="entry name" value="EPIDIDYMAL MEMBRANE PROTEIN E9-RELATED"/>
    <property type="match status" value="1"/>
</dbReference>
<evidence type="ECO:0000256" key="1">
    <source>
        <dbReference type="ARBA" id="ARBA00004141"/>
    </source>
</evidence>
<dbReference type="Proteomes" id="UP000326759">
    <property type="component" value="Unassembled WGS sequence"/>
</dbReference>
<evidence type="ECO:0000256" key="5">
    <source>
        <dbReference type="ARBA" id="ARBA00023136"/>
    </source>
</evidence>